<evidence type="ECO:0000313" key="3">
    <source>
        <dbReference type="Proteomes" id="UP000217257"/>
    </source>
</evidence>
<dbReference type="Proteomes" id="UP000217257">
    <property type="component" value="Chromosome"/>
</dbReference>
<dbReference type="Pfam" id="PF03817">
    <property type="entry name" value="MadL"/>
    <property type="match status" value="1"/>
</dbReference>
<sequence length="133" mass="13588">MTIYGVALLALCTLVGVLLGDLLGMLLGVKANVGGVGIAMVLLILARLWLVRWGGLSPGLKFGVEFWAHLYIPIVVAMAAQQNVVAAVRGGPVVILAGLGATALCAAGTALLSRLGRPPPSSREEPLAPTSHS</sequence>
<dbReference type="KEGG" id="cfus:CYFUS_006402"/>
<feature type="transmembrane region" description="Helical" evidence="1">
    <location>
        <begin position="30"/>
        <end position="50"/>
    </location>
</feature>
<keyword evidence="1" id="KW-0472">Membrane</keyword>
<dbReference type="EMBL" id="CP022098">
    <property type="protein sequence ID" value="ATB40940.1"/>
    <property type="molecule type" value="Genomic_DNA"/>
</dbReference>
<evidence type="ECO:0000256" key="1">
    <source>
        <dbReference type="SAM" id="Phobius"/>
    </source>
</evidence>
<dbReference type="AlphaFoldDB" id="A0A250JBI8"/>
<name>A0A250JBI8_9BACT</name>
<dbReference type="GO" id="GO:0016020">
    <property type="term" value="C:membrane"/>
    <property type="evidence" value="ECO:0007669"/>
    <property type="project" value="InterPro"/>
</dbReference>
<reference evidence="2 3" key="1">
    <citation type="submission" date="2017-06" db="EMBL/GenBank/DDBJ databases">
        <title>Sequencing and comparative analysis of myxobacterial genomes.</title>
        <authorList>
            <person name="Rupp O."/>
            <person name="Goesmann A."/>
            <person name="Sogaard-Andersen L."/>
        </authorList>
    </citation>
    <scope>NUCLEOTIDE SEQUENCE [LARGE SCALE GENOMIC DNA]</scope>
    <source>
        <strain evidence="2 3">DSM 52655</strain>
    </source>
</reference>
<accession>A0A250JBI8</accession>
<feature type="transmembrane region" description="Helical" evidence="1">
    <location>
        <begin position="62"/>
        <end position="81"/>
    </location>
</feature>
<dbReference type="InterPro" id="IPR004690">
    <property type="entry name" value="Maln_transptMadL"/>
</dbReference>
<evidence type="ECO:0000313" key="2">
    <source>
        <dbReference type="EMBL" id="ATB40940.1"/>
    </source>
</evidence>
<dbReference type="RefSeq" id="WP_095988731.1">
    <property type="nucleotide sequence ID" value="NZ_CP022098.1"/>
</dbReference>
<keyword evidence="1" id="KW-1133">Transmembrane helix</keyword>
<proteinExistence type="predicted"/>
<organism evidence="2 3">
    <name type="scientific">Cystobacter fuscus</name>
    <dbReference type="NCBI Taxonomy" id="43"/>
    <lineage>
        <taxon>Bacteria</taxon>
        <taxon>Pseudomonadati</taxon>
        <taxon>Myxococcota</taxon>
        <taxon>Myxococcia</taxon>
        <taxon>Myxococcales</taxon>
        <taxon>Cystobacterineae</taxon>
        <taxon>Archangiaceae</taxon>
        <taxon>Cystobacter</taxon>
    </lineage>
</organism>
<protein>
    <submittedName>
        <fullName evidence="2">Malonate carrier protein</fullName>
    </submittedName>
</protein>
<gene>
    <name evidence="2" type="ORF">CYFUS_006402</name>
</gene>
<feature type="transmembrane region" description="Helical" evidence="1">
    <location>
        <begin position="93"/>
        <end position="113"/>
    </location>
</feature>
<dbReference type="NCBIfam" id="TIGR00807">
    <property type="entry name" value="malonate_madL"/>
    <property type="match status" value="1"/>
</dbReference>
<keyword evidence="1" id="KW-0812">Transmembrane</keyword>